<dbReference type="AlphaFoldDB" id="A0A7J7M4F9"/>
<dbReference type="InterPro" id="IPR006734">
    <property type="entry name" value="PLATZ"/>
</dbReference>
<accession>A0A7J7M4F9</accession>
<proteinExistence type="predicted"/>
<gene>
    <name evidence="3" type="ORF">GIB67_017486</name>
</gene>
<keyword evidence="4" id="KW-1185">Reference proteome</keyword>
<keyword evidence="1" id="KW-0479">Metal-binding</keyword>
<dbReference type="EMBL" id="JACGCM010001782">
    <property type="protein sequence ID" value="KAF6149753.1"/>
    <property type="molecule type" value="Genomic_DNA"/>
</dbReference>
<dbReference type="InterPro" id="IPR000315">
    <property type="entry name" value="Znf_B-box"/>
</dbReference>
<dbReference type="OrthoDB" id="1908108at2759"/>
<dbReference type="PROSITE" id="PS50119">
    <property type="entry name" value="ZF_BBOX"/>
    <property type="match status" value="1"/>
</dbReference>
<keyword evidence="1" id="KW-0863">Zinc-finger</keyword>
<feature type="domain" description="B box-type" evidence="2">
    <location>
        <begin position="24"/>
        <end position="64"/>
    </location>
</feature>
<dbReference type="Pfam" id="PF04640">
    <property type="entry name" value="PLATZ"/>
    <property type="match status" value="1"/>
</dbReference>
<comment type="caution">
    <text evidence="3">The sequence shown here is derived from an EMBL/GenBank/DDBJ whole genome shotgun (WGS) entry which is preliminary data.</text>
</comment>
<name>A0A7J7M4F9_9MAGN</name>
<reference evidence="3 4" key="1">
    <citation type="journal article" date="2020" name="IScience">
        <title>Genome Sequencing of the Endangered Kingdonia uniflora (Circaeasteraceae, Ranunculales) Reveals Potential Mechanisms of Evolutionary Specialization.</title>
        <authorList>
            <person name="Sun Y."/>
            <person name="Deng T."/>
            <person name="Zhang A."/>
            <person name="Moore M.J."/>
            <person name="Landis J.B."/>
            <person name="Lin N."/>
            <person name="Zhang H."/>
            <person name="Zhang X."/>
            <person name="Huang J."/>
            <person name="Zhang X."/>
            <person name="Sun H."/>
            <person name="Wang H."/>
        </authorList>
    </citation>
    <scope>NUCLEOTIDE SEQUENCE [LARGE SCALE GENOMIC DNA]</scope>
    <source>
        <strain evidence="3">TB1705</strain>
        <tissue evidence="3">Leaf</tissue>
    </source>
</reference>
<dbReference type="GO" id="GO:0008270">
    <property type="term" value="F:zinc ion binding"/>
    <property type="evidence" value="ECO:0007669"/>
    <property type="project" value="UniProtKB-KW"/>
</dbReference>
<dbReference type="Proteomes" id="UP000541444">
    <property type="component" value="Unassembled WGS sequence"/>
</dbReference>
<keyword evidence="1" id="KW-0862">Zinc</keyword>
<dbReference type="PANTHER" id="PTHR31065">
    <property type="entry name" value="PLATZ TRANSCRIPTION FACTOR FAMILY PROTEIN"/>
    <property type="match status" value="1"/>
</dbReference>
<evidence type="ECO:0000313" key="4">
    <source>
        <dbReference type="Proteomes" id="UP000541444"/>
    </source>
</evidence>
<evidence type="ECO:0000259" key="2">
    <source>
        <dbReference type="PROSITE" id="PS50119"/>
    </source>
</evidence>
<evidence type="ECO:0000313" key="3">
    <source>
        <dbReference type="EMBL" id="KAF6149753.1"/>
    </source>
</evidence>
<sequence length="221" mass="25112">MKKQLESNYGWVFSLVSETFFNPCVNHKDDETRKTEANMFCFRCCSKICSFCENLHTSHPLLRVRRYVYNDVVKIDDMKEVFDCSYVQVSLTSSFEFGVEYLTGKRISRKKSYGGDYKLMDVHVDGVEDGQITPNSVLELDRVVEGSPYCETTTSDFSSNNNGNLACTATSLTIYDESKVTRKKRSVKPAVKRVNNEKAIAPTTSRIVGKRKGIPHRSPLL</sequence>
<dbReference type="PANTHER" id="PTHR31065:SF1">
    <property type="entry name" value="OS09G0116050 PROTEIN"/>
    <property type="match status" value="1"/>
</dbReference>
<protein>
    <recommendedName>
        <fullName evidence="2">B box-type domain-containing protein</fullName>
    </recommendedName>
</protein>
<evidence type="ECO:0000256" key="1">
    <source>
        <dbReference type="PROSITE-ProRule" id="PRU00024"/>
    </source>
</evidence>
<organism evidence="3 4">
    <name type="scientific">Kingdonia uniflora</name>
    <dbReference type="NCBI Taxonomy" id="39325"/>
    <lineage>
        <taxon>Eukaryota</taxon>
        <taxon>Viridiplantae</taxon>
        <taxon>Streptophyta</taxon>
        <taxon>Embryophyta</taxon>
        <taxon>Tracheophyta</taxon>
        <taxon>Spermatophyta</taxon>
        <taxon>Magnoliopsida</taxon>
        <taxon>Ranunculales</taxon>
        <taxon>Circaeasteraceae</taxon>
        <taxon>Kingdonia</taxon>
    </lineage>
</organism>